<dbReference type="AlphaFoldDB" id="A0A382BVS6"/>
<keyword evidence="4" id="KW-0408">Iron</keyword>
<dbReference type="GO" id="GO:0016491">
    <property type="term" value="F:oxidoreductase activity"/>
    <property type="evidence" value="ECO:0007669"/>
    <property type="project" value="UniProtKB-KW"/>
</dbReference>
<name>A0A382BVS6_9ZZZZ</name>
<evidence type="ECO:0008006" key="7">
    <source>
        <dbReference type="Google" id="ProtNLM"/>
    </source>
</evidence>
<reference evidence="6" key="1">
    <citation type="submission" date="2018-05" db="EMBL/GenBank/DDBJ databases">
        <authorList>
            <person name="Lanie J.A."/>
            <person name="Ng W.-L."/>
            <person name="Kazmierczak K.M."/>
            <person name="Andrzejewski T.M."/>
            <person name="Davidsen T.M."/>
            <person name="Wayne K.J."/>
            <person name="Tettelin H."/>
            <person name="Glass J.I."/>
            <person name="Rusch D."/>
            <person name="Podicherti R."/>
            <person name="Tsui H.-C.T."/>
            <person name="Winkler M.E."/>
        </authorList>
    </citation>
    <scope>NUCLEOTIDE SEQUENCE</scope>
</reference>
<keyword evidence="2" id="KW-0479">Metal-binding</keyword>
<dbReference type="GO" id="GO:0051539">
    <property type="term" value="F:4 iron, 4 sulfur cluster binding"/>
    <property type="evidence" value="ECO:0007669"/>
    <property type="project" value="UniProtKB-KW"/>
</dbReference>
<dbReference type="SUPFAM" id="SSF51905">
    <property type="entry name" value="FAD/NAD(P)-binding domain"/>
    <property type="match status" value="1"/>
</dbReference>
<organism evidence="6">
    <name type="scientific">marine metagenome</name>
    <dbReference type="NCBI Taxonomy" id="408172"/>
    <lineage>
        <taxon>unclassified sequences</taxon>
        <taxon>metagenomes</taxon>
        <taxon>ecological metagenomes</taxon>
    </lineage>
</organism>
<evidence type="ECO:0000256" key="2">
    <source>
        <dbReference type="ARBA" id="ARBA00022723"/>
    </source>
</evidence>
<evidence type="ECO:0000256" key="1">
    <source>
        <dbReference type="ARBA" id="ARBA00022485"/>
    </source>
</evidence>
<protein>
    <recommendedName>
        <fullName evidence="7">FAD-dependent oxidoreductase</fullName>
    </recommendedName>
</protein>
<evidence type="ECO:0000256" key="4">
    <source>
        <dbReference type="ARBA" id="ARBA00023004"/>
    </source>
</evidence>
<keyword evidence="5" id="KW-0411">Iron-sulfur</keyword>
<evidence type="ECO:0000256" key="3">
    <source>
        <dbReference type="ARBA" id="ARBA00023002"/>
    </source>
</evidence>
<dbReference type="PANTHER" id="PTHR43498">
    <property type="entry name" value="FERREDOXIN:COB-COM HETERODISULFIDE REDUCTASE SUBUNIT A"/>
    <property type="match status" value="1"/>
</dbReference>
<evidence type="ECO:0000313" key="6">
    <source>
        <dbReference type="EMBL" id="SVB17612.1"/>
    </source>
</evidence>
<dbReference type="GO" id="GO:0046872">
    <property type="term" value="F:metal ion binding"/>
    <property type="evidence" value="ECO:0007669"/>
    <property type="project" value="UniProtKB-KW"/>
</dbReference>
<dbReference type="Gene3D" id="3.50.50.60">
    <property type="entry name" value="FAD/NAD(P)-binding domain"/>
    <property type="match status" value="1"/>
</dbReference>
<evidence type="ECO:0000256" key="5">
    <source>
        <dbReference type="ARBA" id="ARBA00023014"/>
    </source>
</evidence>
<dbReference type="InterPro" id="IPR039650">
    <property type="entry name" value="HdrA-like"/>
</dbReference>
<sequence>MKLHSLLILFLVFSFMAQSFGQGANGKAPAAKQANAYDVVVIGGTPAGVAAAIAAARADKTVIIIEQAPCLGGVLSSGVLRLDDKYVEANSGVMDEFRLRVKAYHRTEMADDPLVKQHIKQNPPLRWNIAAGRAWEPHTAAQIYAEMVAEHKSISTRFNEVAVDVKMKGQRVTGVLTRERDNQGKLGSRHSYTGKVIIDATYEADLAEYADIPYRIGREARSKEEPHAGVIYTNYFRRVKGVLPSTVLPESTGVADHRSQAFTYRITAKDYGRPDHPYRLKEPPPGYDPAKYSWSSRTRPIIPNGKFDLLGINWGGDLVGHGTRWVLADWEERVEIEKIYHYHDLGYLYYIQTKGGSPNVGLPDDEFQDNGNFPYRIYVRQGRRIEGLYTLTESDLHKDLRGDGFRGPLLPDSVAIGIYGIDAHRV</sequence>
<proteinExistence type="predicted"/>
<gene>
    <name evidence="6" type="ORF">METZ01_LOCUS170466</name>
</gene>
<feature type="non-terminal residue" evidence="6">
    <location>
        <position position="426"/>
    </location>
</feature>
<dbReference type="EMBL" id="UINC01031485">
    <property type="protein sequence ID" value="SVB17612.1"/>
    <property type="molecule type" value="Genomic_DNA"/>
</dbReference>
<accession>A0A382BVS6</accession>
<dbReference type="InterPro" id="IPR036188">
    <property type="entry name" value="FAD/NAD-bd_sf"/>
</dbReference>
<keyword evidence="3" id="KW-0560">Oxidoreductase</keyword>
<keyword evidence="1" id="KW-0004">4Fe-4S</keyword>
<dbReference type="Pfam" id="PF12831">
    <property type="entry name" value="FAD_oxidored"/>
    <property type="match status" value="1"/>
</dbReference>
<dbReference type="PANTHER" id="PTHR43498:SF1">
    <property type="entry name" value="COB--COM HETERODISULFIDE REDUCTASE IRON-SULFUR SUBUNIT A"/>
    <property type="match status" value="1"/>
</dbReference>